<evidence type="ECO:0000259" key="5">
    <source>
        <dbReference type="PROSITE" id="PS50977"/>
    </source>
</evidence>
<dbReference type="PROSITE" id="PS50977">
    <property type="entry name" value="HTH_TETR_2"/>
    <property type="match status" value="1"/>
</dbReference>
<dbReference type="InterPro" id="IPR023772">
    <property type="entry name" value="DNA-bd_HTH_TetR-type_CS"/>
</dbReference>
<evidence type="ECO:0000256" key="3">
    <source>
        <dbReference type="ARBA" id="ARBA00023163"/>
    </source>
</evidence>
<organism evidence="6 7">
    <name type="scientific">Marininema halotolerans</name>
    <dbReference type="NCBI Taxonomy" id="1155944"/>
    <lineage>
        <taxon>Bacteria</taxon>
        <taxon>Bacillati</taxon>
        <taxon>Bacillota</taxon>
        <taxon>Bacilli</taxon>
        <taxon>Bacillales</taxon>
        <taxon>Thermoactinomycetaceae</taxon>
        <taxon>Marininema</taxon>
    </lineage>
</organism>
<dbReference type="RefSeq" id="WP_176391908.1">
    <property type="nucleotide sequence ID" value="NZ_FPAA01000003.1"/>
</dbReference>
<accession>A0A1I6QNL3</accession>
<protein>
    <submittedName>
        <fullName evidence="6">DNA-binding transcriptional regulator, AcrR family</fullName>
    </submittedName>
</protein>
<feature type="DNA-binding region" description="H-T-H motif" evidence="4">
    <location>
        <begin position="33"/>
        <end position="52"/>
    </location>
</feature>
<evidence type="ECO:0000313" key="6">
    <source>
        <dbReference type="EMBL" id="SFS53908.1"/>
    </source>
</evidence>
<gene>
    <name evidence="6" type="ORF">SAMN05444972_103264</name>
</gene>
<dbReference type="InterPro" id="IPR001647">
    <property type="entry name" value="HTH_TetR"/>
</dbReference>
<evidence type="ECO:0000256" key="2">
    <source>
        <dbReference type="ARBA" id="ARBA00023125"/>
    </source>
</evidence>
<dbReference type="PROSITE" id="PS01081">
    <property type="entry name" value="HTH_TETR_1"/>
    <property type="match status" value="1"/>
</dbReference>
<proteinExistence type="predicted"/>
<dbReference type="PANTHER" id="PTHR47506:SF3">
    <property type="entry name" value="HTH-TYPE TRANSCRIPTIONAL REGULATOR LMRA"/>
    <property type="match status" value="1"/>
</dbReference>
<sequence>MRGFSTTEKDAIRQKLFREGRERFSQWGLKKTSIGELTRAVGISQGAFYLFFSSKEELYFDLLEQEQAFIQQELLRQVEETEKISPRSALKQFLVRGLTLSAASPLLHRLRQGEDLPQLLRKLPSDRLASHQAQDDTLLSPLLQQWGLTNEIDPDVACGLIRGFFTMMLHRQEIGEEVYEQTVELMAESIACRLIPTKEES</sequence>
<evidence type="ECO:0000256" key="4">
    <source>
        <dbReference type="PROSITE-ProRule" id="PRU00335"/>
    </source>
</evidence>
<dbReference type="InterPro" id="IPR009057">
    <property type="entry name" value="Homeodomain-like_sf"/>
</dbReference>
<keyword evidence="3" id="KW-0804">Transcription</keyword>
<evidence type="ECO:0000256" key="1">
    <source>
        <dbReference type="ARBA" id="ARBA00023015"/>
    </source>
</evidence>
<dbReference type="Gene3D" id="1.10.357.10">
    <property type="entry name" value="Tetracycline Repressor, domain 2"/>
    <property type="match status" value="1"/>
</dbReference>
<dbReference type="GO" id="GO:0003677">
    <property type="term" value="F:DNA binding"/>
    <property type="evidence" value="ECO:0007669"/>
    <property type="project" value="UniProtKB-UniRule"/>
</dbReference>
<dbReference type="Pfam" id="PF00440">
    <property type="entry name" value="TetR_N"/>
    <property type="match status" value="1"/>
</dbReference>
<dbReference type="EMBL" id="FPAA01000003">
    <property type="protein sequence ID" value="SFS53908.1"/>
    <property type="molecule type" value="Genomic_DNA"/>
</dbReference>
<evidence type="ECO:0000313" key="7">
    <source>
        <dbReference type="Proteomes" id="UP000198660"/>
    </source>
</evidence>
<dbReference type="SUPFAM" id="SSF46689">
    <property type="entry name" value="Homeodomain-like"/>
    <property type="match status" value="1"/>
</dbReference>
<dbReference type="AlphaFoldDB" id="A0A1I6QNL3"/>
<keyword evidence="1" id="KW-0805">Transcription regulation</keyword>
<dbReference type="Proteomes" id="UP000198660">
    <property type="component" value="Unassembled WGS sequence"/>
</dbReference>
<keyword evidence="2 4" id="KW-0238">DNA-binding</keyword>
<name>A0A1I6QNL3_9BACL</name>
<reference evidence="7" key="1">
    <citation type="submission" date="2016-10" db="EMBL/GenBank/DDBJ databases">
        <authorList>
            <person name="Varghese N."/>
            <person name="Submissions S."/>
        </authorList>
    </citation>
    <scope>NUCLEOTIDE SEQUENCE [LARGE SCALE GENOMIC DNA]</scope>
    <source>
        <strain evidence="7">DSM 45789</strain>
    </source>
</reference>
<dbReference type="PANTHER" id="PTHR47506">
    <property type="entry name" value="TRANSCRIPTIONAL REGULATORY PROTEIN"/>
    <property type="match status" value="1"/>
</dbReference>
<feature type="domain" description="HTH tetR-type" evidence="5">
    <location>
        <begin position="10"/>
        <end position="70"/>
    </location>
</feature>
<keyword evidence="7" id="KW-1185">Reference proteome</keyword>